<keyword evidence="2" id="KW-1185">Reference proteome</keyword>
<dbReference type="InterPro" id="IPR007446">
    <property type="entry name" value="PilP"/>
</dbReference>
<dbReference type="RefSeq" id="WP_007469289.1">
    <property type="nucleotide sequence ID" value="NZ_AMZO01000033.1"/>
</dbReference>
<dbReference type="PROSITE" id="PS51257">
    <property type="entry name" value="PROKAR_LIPOPROTEIN"/>
    <property type="match status" value="1"/>
</dbReference>
<organism evidence="1 2">
    <name type="scientific">Photobacterium marinum</name>
    <dbReference type="NCBI Taxonomy" id="1056511"/>
    <lineage>
        <taxon>Bacteria</taxon>
        <taxon>Pseudomonadati</taxon>
        <taxon>Pseudomonadota</taxon>
        <taxon>Gammaproteobacteria</taxon>
        <taxon>Vibrionales</taxon>
        <taxon>Vibrionaceae</taxon>
        <taxon>Photobacterium</taxon>
    </lineage>
</organism>
<name>L8J6W8_9GAMM</name>
<dbReference type="EMBL" id="AMZO01000033">
    <property type="protein sequence ID" value="ELR63938.1"/>
    <property type="molecule type" value="Genomic_DNA"/>
</dbReference>
<evidence type="ECO:0000313" key="1">
    <source>
        <dbReference type="EMBL" id="ELR63938.1"/>
    </source>
</evidence>
<reference evidence="1 2" key="1">
    <citation type="submission" date="2012-12" db="EMBL/GenBank/DDBJ databases">
        <title>Genome Assembly of Photobacterium sp. AK15.</title>
        <authorList>
            <person name="Khatri I."/>
            <person name="Vaidya B."/>
            <person name="Srinivas T.N.R."/>
            <person name="Subramanian S."/>
            <person name="Pinnaka A."/>
        </authorList>
    </citation>
    <scope>NUCLEOTIDE SEQUENCE [LARGE SCALE GENOMIC DNA]</scope>
    <source>
        <strain evidence="1 2">AK15</strain>
    </source>
</reference>
<dbReference type="PATRIC" id="fig|1056511.3.peg.3941"/>
<dbReference type="Proteomes" id="UP000011134">
    <property type="component" value="Unassembled WGS sequence"/>
</dbReference>
<dbReference type="OrthoDB" id="5296580at2"/>
<proteinExistence type="predicted"/>
<dbReference type="Pfam" id="PF04351">
    <property type="entry name" value="PilP"/>
    <property type="match status" value="1"/>
</dbReference>
<sequence>MHRYGVIMLAGAVLLGCQANEEPMPEIIANVHDEASARVEPLDEQYEFVADEFVMTSSRVPFLRPRPELAENSNEENKNCWQPNLNRKWMELERYPLEQLRMKGTLGGGEQCWALIYTPEGKLLKIHEGHYIGLNRGKVLRVSPKGIEIEEVLPDGTGCWLKRAVTLSLMSSDSAV</sequence>
<evidence type="ECO:0000313" key="2">
    <source>
        <dbReference type="Proteomes" id="UP000011134"/>
    </source>
</evidence>
<dbReference type="AlphaFoldDB" id="L8J6W8"/>
<protein>
    <submittedName>
        <fullName evidence="1">Type IV pilus biogenesis protein PilP</fullName>
    </submittedName>
</protein>
<gene>
    <name evidence="1" type="ORF">C942_03017</name>
</gene>
<dbReference type="Gene3D" id="2.30.30.830">
    <property type="match status" value="1"/>
</dbReference>
<accession>L8J6W8</accession>
<dbReference type="PIRSF" id="PIRSF016481">
    <property type="entry name" value="Pilus_assembly_PilP"/>
    <property type="match status" value="1"/>
</dbReference>
<comment type="caution">
    <text evidence="1">The sequence shown here is derived from an EMBL/GenBank/DDBJ whole genome shotgun (WGS) entry which is preliminary data.</text>
</comment>